<dbReference type="Proteomes" id="UP000476064">
    <property type="component" value="Chromosome"/>
</dbReference>
<feature type="region of interest" description="Disordered" evidence="9">
    <location>
        <begin position="43"/>
        <end position="64"/>
    </location>
</feature>
<feature type="region of interest" description="Disordered" evidence="9">
    <location>
        <begin position="79"/>
        <end position="99"/>
    </location>
</feature>
<keyword evidence="6 11" id="KW-0067">ATP-binding</keyword>
<comment type="similarity">
    <text evidence="2">Belongs to the ABC transporter superfamily.</text>
</comment>
<dbReference type="InterPro" id="IPR015856">
    <property type="entry name" value="ABC_transpr_CbiO/EcfA_su"/>
</dbReference>
<dbReference type="PROSITE" id="PS00211">
    <property type="entry name" value="ABC_TRANSPORTER_1"/>
    <property type="match status" value="1"/>
</dbReference>
<evidence type="ECO:0000259" key="10">
    <source>
        <dbReference type="PROSITE" id="PS50893"/>
    </source>
</evidence>
<evidence type="ECO:0000313" key="11">
    <source>
        <dbReference type="EMBL" id="QHT63793.1"/>
    </source>
</evidence>
<feature type="compositionally biased region" description="Low complexity" evidence="9">
    <location>
        <begin position="86"/>
        <end position="99"/>
    </location>
</feature>
<accession>A0A6C0G7T1</accession>
<dbReference type="PANTHER" id="PTHR43553">
    <property type="entry name" value="HEAVY METAL TRANSPORTER"/>
    <property type="match status" value="1"/>
</dbReference>
<feature type="domain" description="ABC transporter" evidence="10">
    <location>
        <begin position="126"/>
        <end position="361"/>
    </location>
</feature>
<evidence type="ECO:0000256" key="2">
    <source>
        <dbReference type="ARBA" id="ARBA00005417"/>
    </source>
</evidence>
<evidence type="ECO:0000256" key="7">
    <source>
        <dbReference type="ARBA" id="ARBA00022967"/>
    </source>
</evidence>
<sequence length="384" mass="40459">MRIYAAAAASMPAKDTSVHGRSPLTIKEGRQWLDRIFGTPDDADVIPGASDAPGAVSTPGASGASGASDSLGAIGAVGASGSPSTSAPRGTAGARSASGTAGATSALSVSAAKPPGPPAQDLPAVVRFKDVWFKYEKNGPDIVKGLSFEVLKGQFYCIVGGNGTGKSTALSLLGGMRKPYRGKVLVDGRDPASMKASELFRDRLGMLPQNPQSLFVQKTVELELYEMLGGSGLSRERQQAKVREAAVLAELEPLLAMHPYDLSGGEQQRAALAKVLLLNPSILVLDEPTKGLDAFFKEKLGRFLQKLNAGGVTVIMVSHDIEFCAKYGEVCAMFFDGGLIASNEAKAFFAGNHFYTTAANRMARRIWNDAVTTESVIERCRSSR</sequence>
<evidence type="ECO:0000256" key="5">
    <source>
        <dbReference type="ARBA" id="ARBA00022741"/>
    </source>
</evidence>
<keyword evidence="3" id="KW-0813">Transport</keyword>
<dbReference type="SUPFAM" id="SSF52540">
    <property type="entry name" value="P-loop containing nucleoside triphosphate hydrolases"/>
    <property type="match status" value="1"/>
</dbReference>
<dbReference type="CDD" id="cd03225">
    <property type="entry name" value="ABC_cobalt_CbiO_domain1"/>
    <property type="match status" value="1"/>
</dbReference>
<keyword evidence="8" id="KW-0472">Membrane</keyword>
<evidence type="ECO:0000256" key="9">
    <source>
        <dbReference type="SAM" id="MobiDB-lite"/>
    </source>
</evidence>
<dbReference type="GO" id="GO:0016887">
    <property type="term" value="F:ATP hydrolysis activity"/>
    <property type="evidence" value="ECO:0007669"/>
    <property type="project" value="InterPro"/>
</dbReference>
<dbReference type="AlphaFoldDB" id="A0A6C0G7T1"/>
<name>A0A6C0G7T1_9BACL</name>
<dbReference type="InterPro" id="IPR017871">
    <property type="entry name" value="ABC_transporter-like_CS"/>
</dbReference>
<comment type="subcellular location">
    <subcellularLocation>
        <location evidence="1">Cell membrane</location>
        <topology evidence="1">Peripheral membrane protein</topology>
    </subcellularLocation>
</comment>
<dbReference type="Pfam" id="PF00005">
    <property type="entry name" value="ABC_tran"/>
    <property type="match status" value="1"/>
</dbReference>
<evidence type="ECO:0000256" key="6">
    <source>
        <dbReference type="ARBA" id="ARBA00022840"/>
    </source>
</evidence>
<evidence type="ECO:0000313" key="12">
    <source>
        <dbReference type="Proteomes" id="UP000476064"/>
    </source>
</evidence>
<dbReference type="InterPro" id="IPR027417">
    <property type="entry name" value="P-loop_NTPase"/>
</dbReference>
<evidence type="ECO:0000256" key="3">
    <source>
        <dbReference type="ARBA" id="ARBA00022448"/>
    </source>
</evidence>
<dbReference type="GO" id="GO:0042626">
    <property type="term" value="F:ATPase-coupled transmembrane transporter activity"/>
    <property type="evidence" value="ECO:0007669"/>
    <property type="project" value="TreeGrafter"/>
</dbReference>
<dbReference type="PANTHER" id="PTHR43553:SF24">
    <property type="entry name" value="ENERGY-COUPLING FACTOR TRANSPORTER ATP-BINDING PROTEIN ECFA1"/>
    <property type="match status" value="1"/>
</dbReference>
<dbReference type="InterPro" id="IPR050095">
    <property type="entry name" value="ECF_ABC_transporter_ATP-bd"/>
</dbReference>
<evidence type="ECO:0000256" key="1">
    <source>
        <dbReference type="ARBA" id="ARBA00004202"/>
    </source>
</evidence>
<keyword evidence="7" id="KW-1278">Translocase</keyword>
<evidence type="ECO:0000256" key="4">
    <source>
        <dbReference type="ARBA" id="ARBA00022475"/>
    </source>
</evidence>
<evidence type="ECO:0000256" key="8">
    <source>
        <dbReference type="ARBA" id="ARBA00023136"/>
    </source>
</evidence>
<keyword evidence="12" id="KW-1185">Reference proteome</keyword>
<feature type="compositionally biased region" description="Low complexity" evidence="9">
    <location>
        <begin position="54"/>
        <end position="64"/>
    </location>
</feature>
<dbReference type="SMART" id="SM00382">
    <property type="entry name" value="AAA"/>
    <property type="match status" value="1"/>
</dbReference>
<organism evidence="11 12">
    <name type="scientific">Paenibacillus lycopersici</name>
    <dbReference type="NCBI Taxonomy" id="2704462"/>
    <lineage>
        <taxon>Bacteria</taxon>
        <taxon>Bacillati</taxon>
        <taxon>Bacillota</taxon>
        <taxon>Bacilli</taxon>
        <taxon>Bacillales</taxon>
        <taxon>Paenibacillaceae</taxon>
        <taxon>Paenibacillus</taxon>
    </lineage>
</organism>
<dbReference type="InterPro" id="IPR003439">
    <property type="entry name" value="ABC_transporter-like_ATP-bd"/>
</dbReference>
<dbReference type="KEGG" id="plyc:GXP70_07535"/>
<dbReference type="PROSITE" id="PS50893">
    <property type="entry name" value="ABC_TRANSPORTER_2"/>
    <property type="match status" value="1"/>
</dbReference>
<reference evidence="11 12" key="1">
    <citation type="submission" date="2020-01" db="EMBL/GenBank/DDBJ databases">
        <title>Paenibacillus sp. nov., isolated from tomato rhizosphere.</title>
        <authorList>
            <person name="Weon H.-Y."/>
            <person name="Lee S.A."/>
        </authorList>
    </citation>
    <scope>NUCLEOTIDE SEQUENCE [LARGE SCALE GENOMIC DNA]</scope>
    <source>
        <strain evidence="11 12">12200R-189</strain>
    </source>
</reference>
<protein>
    <submittedName>
        <fullName evidence="11">ATP-binding cassette domain-containing protein</fullName>
    </submittedName>
</protein>
<dbReference type="GO" id="GO:0043190">
    <property type="term" value="C:ATP-binding cassette (ABC) transporter complex"/>
    <property type="evidence" value="ECO:0007669"/>
    <property type="project" value="TreeGrafter"/>
</dbReference>
<dbReference type="InterPro" id="IPR003593">
    <property type="entry name" value="AAA+_ATPase"/>
</dbReference>
<dbReference type="EMBL" id="CP048209">
    <property type="protein sequence ID" value="QHT63793.1"/>
    <property type="molecule type" value="Genomic_DNA"/>
</dbReference>
<dbReference type="Gene3D" id="3.40.50.300">
    <property type="entry name" value="P-loop containing nucleotide triphosphate hydrolases"/>
    <property type="match status" value="1"/>
</dbReference>
<dbReference type="GO" id="GO:0005524">
    <property type="term" value="F:ATP binding"/>
    <property type="evidence" value="ECO:0007669"/>
    <property type="project" value="UniProtKB-KW"/>
</dbReference>
<proteinExistence type="inferred from homology"/>
<gene>
    <name evidence="11" type="ORF">GXP70_07535</name>
</gene>
<keyword evidence="4" id="KW-1003">Cell membrane</keyword>
<keyword evidence="5" id="KW-0547">Nucleotide-binding</keyword>